<sequence length="98" mass="11765">MEDSIIIEKQEKHSELEITPRIEKYIVEHFGDTRYIYVSYDIAVGKPMIVVTFEKDHKDITQSDFDTFITYIKETIELEHATVIVDYWLRDLTFNKKF</sequence>
<reference evidence="1 2" key="1">
    <citation type="submission" date="2016-11" db="EMBL/GenBank/DDBJ databases">
        <authorList>
            <person name="Jaros S."/>
            <person name="Januszkiewicz K."/>
            <person name="Wedrychowicz H."/>
        </authorList>
    </citation>
    <scope>NUCLEOTIDE SEQUENCE [LARGE SCALE GENOMIC DNA]</scope>
    <source>
        <strain evidence="1 2">CGMCC 1.10681</strain>
    </source>
</reference>
<dbReference type="Proteomes" id="UP000184184">
    <property type="component" value="Unassembled WGS sequence"/>
</dbReference>
<keyword evidence="2" id="KW-1185">Reference proteome</keyword>
<evidence type="ECO:0000313" key="1">
    <source>
        <dbReference type="EMBL" id="SHN24611.1"/>
    </source>
</evidence>
<organism evidence="1 2">
    <name type="scientific">Gracilibacillus kekensis</name>
    <dbReference type="NCBI Taxonomy" id="1027249"/>
    <lineage>
        <taxon>Bacteria</taxon>
        <taxon>Bacillati</taxon>
        <taxon>Bacillota</taxon>
        <taxon>Bacilli</taxon>
        <taxon>Bacillales</taxon>
        <taxon>Bacillaceae</taxon>
        <taxon>Gracilibacillus</taxon>
    </lineage>
</organism>
<dbReference type="RefSeq" id="WP_073202473.1">
    <property type="nucleotide sequence ID" value="NZ_FRCZ01000005.1"/>
</dbReference>
<evidence type="ECO:0000313" key="2">
    <source>
        <dbReference type="Proteomes" id="UP000184184"/>
    </source>
</evidence>
<dbReference type="EMBL" id="FRCZ01000005">
    <property type="protein sequence ID" value="SHN24611.1"/>
    <property type="molecule type" value="Genomic_DNA"/>
</dbReference>
<name>A0A1M7Q333_9BACI</name>
<dbReference type="OrthoDB" id="2967815at2"/>
<gene>
    <name evidence="1" type="ORF">SAMN05216179_2783</name>
</gene>
<protein>
    <submittedName>
        <fullName evidence="1">Uncharacterized protein</fullName>
    </submittedName>
</protein>
<proteinExistence type="predicted"/>
<dbReference type="AlphaFoldDB" id="A0A1M7Q333"/>
<accession>A0A1M7Q333</accession>